<dbReference type="Proteomes" id="UP000811844">
    <property type="component" value="Unassembled WGS sequence"/>
</dbReference>
<dbReference type="CDD" id="cd01638">
    <property type="entry name" value="CysQ"/>
    <property type="match status" value="1"/>
</dbReference>
<dbReference type="HAMAP" id="MF_02095">
    <property type="entry name" value="CysQ"/>
    <property type="match status" value="1"/>
</dbReference>
<evidence type="ECO:0000256" key="3">
    <source>
        <dbReference type="ARBA" id="ARBA00022842"/>
    </source>
</evidence>
<comment type="function">
    <text evidence="4">Converts adenosine-3',5'-bisphosphate (PAP) to AMP.</text>
</comment>
<keyword evidence="4 5" id="KW-0378">Hydrolase</keyword>
<keyword evidence="6" id="KW-1185">Reference proteome</keyword>
<evidence type="ECO:0000256" key="1">
    <source>
        <dbReference type="ARBA" id="ARBA00001625"/>
    </source>
</evidence>
<dbReference type="InterPro" id="IPR000760">
    <property type="entry name" value="Inositol_monophosphatase-like"/>
</dbReference>
<dbReference type="NCBIfam" id="TIGR01331">
    <property type="entry name" value="bisphos_cysQ"/>
    <property type="match status" value="1"/>
</dbReference>
<keyword evidence="4" id="KW-0472">Membrane</keyword>
<dbReference type="SUPFAM" id="SSF56655">
    <property type="entry name" value="Carbohydrate phosphatase"/>
    <property type="match status" value="1"/>
</dbReference>
<keyword evidence="4" id="KW-1003">Cell membrane</keyword>
<feature type="binding site" evidence="4">
    <location>
        <position position="83"/>
    </location>
    <ligand>
        <name>Mg(2+)</name>
        <dbReference type="ChEBI" id="CHEBI:18420"/>
        <label>2</label>
    </ligand>
</feature>
<feature type="binding site" evidence="4">
    <location>
        <position position="85"/>
    </location>
    <ligand>
        <name>Mg(2+)</name>
        <dbReference type="ChEBI" id="CHEBI:18420"/>
        <label>1</label>
    </ligand>
</feature>
<dbReference type="PANTHER" id="PTHR43028:SF5">
    <property type="entry name" value="3'(2'),5'-BISPHOSPHATE NUCLEOTIDASE 1"/>
    <property type="match status" value="1"/>
</dbReference>
<feature type="binding site" evidence="4">
    <location>
        <position position="213"/>
    </location>
    <ligand>
        <name>Mg(2+)</name>
        <dbReference type="ChEBI" id="CHEBI:18420"/>
        <label>2</label>
    </ligand>
</feature>
<evidence type="ECO:0000313" key="6">
    <source>
        <dbReference type="Proteomes" id="UP000811844"/>
    </source>
</evidence>
<feature type="binding site" evidence="4">
    <location>
        <position position="63"/>
    </location>
    <ligand>
        <name>Mg(2+)</name>
        <dbReference type="ChEBI" id="CHEBI:18420"/>
        <label>1</label>
    </ligand>
</feature>
<dbReference type="PRINTS" id="PR00377">
    <property type="entry name" value="IMPHPHTASES"/>
</dbReference>
<gene>
    <name evidence="4 5" type="primary">cysQ</name>
    <name evidence="5" type="ORF">G3R48_02390</name>
</gene>
<dbReference type="PROSITE" id="PS00629">
    <property type="entry name" value="IMP_1"/>
    <property type="match status" value="1"/>
</dbReference>
<protein>
    <recommendedName>
        <fullName evidence="4">3'(2'),5'-bisphosphate nucleotidase CysQ</fullName>
        <ecNumber evidence="4">3.1.3.7</ecNumber>
    </recommendedName>
    <alternativeName>
        <fullName evidence="4">3'(2'),5-bisphosphonucleoside 3'(2')-phosphohydrolase</fullName>
    </alternativeName>
    <alternativeName>
        <fullName evidence="4">3'-phosphoadenosine 5'-phosphate phosphatase</fullName>
        <shortName evidence="4">PAP phosphatase</shortName>
    </alternativeName>
</protein>
<dbReference type="Gene3D" id="3.40.190.80">
    <property type="match status" value="1"/>
</dbReference>
<feature type="binding site" evidence="4">
    <location>
        <position position="86"/>
    </location>
    <ligand>
        <name>Mg(2+)</name>
        <dbReference type="ChEBI" id="CHEBI:18420"/>
        <label>2</label>
    </ligand>
</feature>
<keyword evidence="3 4" id="KW-0460">Magnesium</keyword>
<comment type="catalytic activity">
    <reaction evidence="1 4">
        <text>adenosine 3',5'-bisphosphate + H2O = AMP + phosphate</text>
        <dbReference type="Rhea" id="RHEA:10040"/>
        <dbReference type="ChEBI" id="CHEBI:15377"/>
        <dbReference type="ChEBI" id="CHEBI:43474"/>
        <dbReference type="ChEBI" id="CHEBI:58343"/>
        <dbReference type="ChEBI" id="CHEBI:456215"/>
        <dbReference type="EC" id="3.1.3.7"/>
    </reaction>
</comment>
<evidence type="ECO:0000256" key="4">
    <source>
        <dbReference type="HAMAP-Rule" id="MF_02095"/>
    </source>
</evidence>
<dbReference type="PANTHER" id="PTHR43028">
    <property type="entry name" value="3'(2'),5'-BISPHOSPHATE NUCLEOTIDASE 1"/>
    <property type="match status" value="1"/>
</dbReference>
<feature type="binding site" evidence="4">
    <location>
        <begin position="85"/>
        <end position="88"/>
    </location>
    <ligand>
        <name>substrate</name>
    </ligand>
</feature>
<dbReference type="GO" id="GO:0008441">
    <property type="term" value="F:3'(2'),5'-bisphosphate nucleotidase activity"/>
    <property type="evidence" value="ECO:0007669"/>
    <property type="project" value="UniProtKB-EC"/>
</dbReference>
<keyword evidence="4" id="KW-0997">Cell inner membrane</keyword>
<feature type="binding site" evidence="4">
    <location>
        <position position="63"/>
    </location>
    <ligand>
        <name>substrate</name>
    </ligand>
</feature>
<comment type="similarity">
    <text evidence="4">Belongs to the inositol monophosphatase superfamily. CysQ family.</text>
</comment>
<evidence type="ECO:0000256" key="2">
    <source>
        <dbReference type="ARBA" id="ARBA00022723"/>
    </source>
</evidence>
<dbReference type="EMBL" id="JAAIKR010000001">
    <property type="protein sequence ID" value="MBR9726840.1"/>
    <property type="molecule type" value="Genomic_DNA"/>
</dbReference>
<dbReference type="InterPro" id="IPR050725">
    <property type="entry name" value="CysQ/Inositol_MonoPase"/>
</dbReference>
<comment type="caution">
    <text evidence="5">The sequence shown here is derived from an EMBL/GenBank/DDBJ whole genome shotgun (WGS) entry which is preliminary data.</text>
</comment>
<feature type="binding site" evidence="4">
    <location>
        <position position="213"/>
    </location>
    <ligand>
        <name>substrate</name>
    </ligand>
</feature>
<evidence type="ECO:0000313" key="5">
    <source>
        <dbReference type="EMBL" id="MBR9726840.1"/>
    </source>
</evidence>
<feature type="binding site" evidence="4">
    <location>
        <position position="83"/>
    </location>
    <ligand>
        <name>Mg(2+)</name>
        <dbReference type="ChEBI" id="CHEBI:18420"/>
        <label>1</label>
    </ligand>
</feature>
<dbReference type="Gene3D" id="3.30.540.10">
    <property type="entry name" value="Fructose-1,6-Bisphosphatase, subunit A, domain 1"/>
    <property type="match status" value="1"/>
</dbReference>
<name>A0ABS5HYH4_9GAMM</name>
<comment type="subcellular location">
    <subcellularLocation>
        <location evidence="4">Cell inner membrane</location>
        <topology evidence="4">Peripheral membrane protein</topology>
        <orientation evidence="4">Cytoplasmic side</orientation>
    </subcellularLocation>
</comment>
<accession>A0ABS5HYH4</accession>
<dbReference type="InterPro" id="IPR020583">
    <property type="entry name" value="Inositol_monoP_metal-BS"/>
</dbReference>
<proteinExistence type="inferred from homology"/>
<dbReference type="Pfam" id="PF00459">
    <property type="entry name" value="Inositol_P"/>
    <property type="match status" value="1"/>
</dbReference>
<reference evidence="5 6" key="1">
    <citation type="submission" date="2020-02" db="EMBL/GenBank/DDBJ databases">
        <title>Shewanella WXL01 sp. nov., a marine bacterium isolated from green algae in Luhuitou Fringing Reef (Northern South China Sea).</title>
        <authorList>
            <person name="Wang X."/>
        </authorList>
    </citation>
    <scope>NUCLEOTIDE SEQUENCE [LARGE SCALE GENOMIC DNA]</scope>
    <source>
        <strain evidence="5 6">MCCC 1A01895</strain>
    </source>
</reference>
<dbReference type="EC" id="3.1.3.7" evidence="4"/>
<comment type="cofactor">
    <cofactor evidence="4">
        <name>Mg(2+)</name>
        <dbReference type="ChEBI" id="CHEBI:18420"/>
    </cofactor>
</comment>
<keyword evidence="2 4" id="KW-0479">Metal-binding</keyword>
<organism evidence="5 6">
    <name type="scientific">Shewanella intestini</name>
    <dbReference type="NCBI Taxonomy" id="2017544"/>
    <lineage>
        <taxon>Bacteria</taxon>
        <taxon>Pseudomonadati</taxon>
        <taxon>Pseudomonadota</taxon>
        <taxon>Gammaproteobacteria</taxon>
        <taxon>Alteromonadales</taxon>
        <taxon>Shewanellaceae</taxon>
        <taxon>Shewanella</taxon>
    </lineage>
</organism>
<dbReference type="InterPro" id="IPR006240">
    <property type="entry name" value="CysQ"/>
</dbReference>
<sequence>MLVKLEQLAKQAGAAILRVYGKPALSVTQKLDDSPVTEADIASHNVIIQGLEQHFAQYPILSEESAKISWQQRRQWQTYWLIDPLDGTKEFIKRNGEFTVNIALIHQGKPVVGVVFAPVLNKCYSGIVGQGAWLSQVTDIGEKRTALSLKHRQINAQPIVVGSRSHMSPDVANYVASIGEHSMQSVGSSLKFCMVAEGLADVYPRLGPTSEWDTGAAQAVLESAGGQVLIYPQLEPLIYNQQDSVLNPYFIAASPAWFQHTDTAINH</sequence>